<dbReference type="Proteomes" id="UP000637720">
    <property type="component" value="Unassembled WGS sequence"/>
</dbReference>
<name>A0A8J3FBD9_9BACI</name>
<dbReference type="EMBL" id="BMOF01000025">
    <property type="protein sequence ID" value="GGK01193.1"/>
    <property type="molecule type" value="Genomic_DNA"/>
</dbReference>
<proteinExistence type="predicted"/>
<protein>
    <submittedName>
        <fullName evidence="1">Uncharacterized protein</fullName>
    </submittedName>
</protein>
<keyword evidence="2" id="KW-1185">Reference proteome</keyword>
<dbReference type="AlphaFoldDB" id="A0A8J3FBD9"/>
<accession>A0A8J3FBD9</accession>
<reference evidence="1" key="2">
    <citation type="submission" date="2020-09" db="EMBL/GenBank/DDBJ databases">
        <authorList>
            <person name="Sun Q."/>
            <person name="Ohkuma M."/>
        </authorList>
    </citation>
    <scope>NUCLEOTIDE SEQUENCE</scope>
    <source>
        <strain evidence="1">JCM 14719</strain>
    </source>
</reference>
<organism evidence="1 2">
    <name type="scientific">Calditerricola satsumensis</name>
    <dbReference type="NCBI Taxonomy" id="373054"/>
    <lineage>
        <taxon>Bacteria</taxon>
        <taxon>Bacillati</taxon>
        <taxon>Bacillota</taxon>
        <taxon>Bacilli</taxon>
        <taxon>Bacillales</taxon>
        <taxon>Bacillaceae</taxon>
        <taxon>Calditerricola</taxon>
    </lineage>
</organism>
<sequence length="475" mass="50252">MRHAHRRENGFALILVLLVLAVASALAAPLLAQTIAGRAGVRQAEARQQAYELAVSGLELVQWHYAEMRRKGELPSDPQVAMQAVVERVNASPYKAHLPGNVELRLESANPPHVVMVSTGMVDSVRPDGGTKPVTATVRATFRRITGTTFLGGVYFVTEVDLGTGPNSGKIQDDSGNPVPAQQISAEEFQQLHGQLLRQFPLLSPAHPSGNIMRSGRVVVEGVVEGDLVVNGNVDIKSDAMVTGRLVTTGNVTVLPHAQNVRIQGGIVAGRDVTIESHVRQVQIPGGIHAQGKIEFKSHVQHGDFGSLVSKGDIVLDAHVSSINVHGSMSSNGKIVLGSHVKDLVVFGPILGGSHIEFNSQVENVVVHGSVVSHDGNVEVSSHVQNVTVHGYLVAGLNGRVMMAGHSGRFVVANAVVGRLVEWGPHVQAITVGGIAGDRITVGVFGVINVHDSQSHPEGGPGSEADLVLEFWEVP</sequence>
<reference evidence="1" key="1">
    <citation type="journal article" date="2014" name="Int. J. Syst. Evol. Microbiol.">
        <title>Complete genome sequence of Corynebacterium casei LMG S-19264T (=DSM 44701T), isolated from a smear-ripened cheese.</title>
        <authorList>
            <consortium name="US DOE Joint Genome Institute (JGI-PGF)"/>
            <person name="Walter F."/>
            <person name="Albersmeier A."/>
            <person name="Kalinowski J."/>
            <person name="Ruckert C."/>
        </authorList>
    </citation>
    <scope>NUCLEOTIDE SEQUENCE</scope>
    <source>
        <strain evidence="1">JCM 14719</strain>
    </source>
</reference>
<evidence type="ECO:0000313" key="2">
    <source>
        <dbReference type="Proteomes" id="UP000637720"/>
    </source>
</evidence>
<evidence type="ECO:0000313" key="1">
    <source>
        <dbReference type="EMBL" id="GGK01193.1"/>
    </source>
</evidence>
<gene>
    <name evidence="1" type="ORF">GCM10007043_14050</name>
</gene>
<comment type="caution">
    <text evidence="1">The sequence shown here is derived from an EMBL/GenBank/DDBJ whole genome shotgun (WGS) entry which is preliminary data.</text>
</comment>